<comment type="caution">
    <text evidence="2">The sequence shown here is derived from an EMBL/GenBank/DDBJ whole genome shotgun (WGS) entry which is preliminary data.</text>
</comment>
<accession>A0AAD4D605</accession>
<organism evidence="2 3">
    <name type="scientific">Linnemannia exigua</name>
    <dbReference type="NCBI Taxonomy" id="604196"/>
    <lineage>
        <taxon>Eukaryota</taxon>
        <taxon>Fungi</taxon>
        <taxon>Fungi incertae sedis</taxon>
        <taxon>Mucoromycota</taxon>
        <taxon>Mortierellomycotina</taxon>
        <taxon>Mortierellomycetes</taxon>
        <taxon>Mortierellales</taxon>
        <taxon>Mortierellaceae</taxon>
        <taxon>Linnemannia</taxon>
    </lineage>
</organism>
<protein>
    <submittedName>
        <fullName evidence="2">Uncharacterized protein</fullName>
    </submittedName>
</protein>
<feature type="signal peptide" evidence="1">
    <location>
        <begin position="1"/>
        <end position="19"/>
    </location>
</feature>
<dbReference type="EMBL" id="JAAAIL010001433">
    <property type="protein sequence ID" value="KAG0269400.1"/>
    <property type="molecule type" value="Genomic_DNA"/>
</dbReference>
<gene>
    <name evidence="2" type="ORF">BGZ95_002098</name>
</gene>
<sequence>MRSSILLLVAASLLVAVQAAPISTEAQPAAATPDFVRRCGRDTDGTWVCYGENSVDPKAASIDFRTGDCVKIKNELVCPGKGLVGDAEPKAASIEPEAYYPGQCWKVDDHYECIGVGLVGDAEPKAASAEPEGIAPAPSRCWKVNGEWRCSGGIDPHSGGSSPSRLPCRTIGGKDYCDGIKK</sequence>
<proteinExistence type="predicted"/>
<evidence type="ECO:0000256" key="1">
    <source>
        <dbReference type="SAM" id="SignalP"/>
    </source>
</evidence>
<keyword evidence="1" id="KW-0732">Signal</keyword>
<name>A0AAD4D605_9FUNG</name>
<keyword evidence="3" id="KW-1185">Reference proteome</keyword>
<evidence type="ECO:0000313" key="2">
    <source>
        <dbReference type="EMBL" id="KAG0269400.1"/>
    </source>
</evidence>
<dbReference type="AlphaFoldDB" id="A0AAD4D605"/>
<dbReference type="Proteomes" id="UP001194580">
    <property type="component" value="Unassembled WGS sequence"/>
</dbReference>
<feature type="chain" id="PRO_5042116549" evidence="1">
    <location>
        <begin position="20"/>
        <end position="182"/>
    </location>
</feature>
<reference evidence="2" key="1">
    <citation type="journal article" date="2020" name="Fungal Divers.">
        <title>Resolving the Mortierellaceae phylogeny through synthesis of multi-gene phylogenetics and phylogenomics.</title>
        <authorList>
            <person name="Vandepol N."/>
            <person name="Liber J."/>
            <person name="Desiro A."/>
            <person name="Na H."/>
            <person name="Kennedy M."/>
            <person name="Barry K."/>
            <person name="Grigoriev I.V."/>
            <person name="Miller A.N."/>
            <person name="O'Donnell K."/>
            <person name="Stajich J.E."/>
            <person name="Bonito G."/>
        </authorList>
    </citation>
    <scope>NUCLEOTIDE SEQUENCE</scope>
    <source>
        <strain evidence="2">NRRL 28262</strain>
    </source>
</reference>
<evidence type="ECO:0000313" key="3">
    <source>
        <dbReference type="Proteomes" id="UP001194580"/>
    </source>
</evidence>